<proteinExistence type="predicted"/>
<dbReference type="SUPFAM" id="SSF53474">
    <property type="entry name" value="alpha/beta-Hydrolases"/>
    <property type="match status" value="1"/>
</dbReference>
<gene>
    <name evidence="2" type="ORF">ACFYV7_15450</name>
</gene>
<dbReference type="InterPro" id="IPR002048">
    <property type="entry name" value="EF_hand_dom"/>
</dbReference>
<dbReference type="RefSeq" id="WP_387717664.1">
    <property type="nucleotide sequence ID" value="NZ_JBIAPI010000003.1"/>
</dbReference>
<dbReference type="PANTHER" id="PTHR34853:SF1">
    <property type="entry name" value="LIPASE 5"/>
    <property type="match status" value="1"/>
</dbReference>
<evidence type="ECO:0000259" key="1">
    <source>
        <dbReference type="PROSITE" id="PS50222"/>
    </source>
</evidence>
<keyword evidence="3" id="KW-1185">Reference proteome</keyword>
<dbReference type="InterPro" id="IPR011992">
    <property type="entry name" value="EF-hand-dom_pair"/>
</dbReference>
<protein>
    <submittedName>
        <fullName evidence="2">Lipase family protein</fullName>
    </submittedName>
</protein>
<dbReference type="Proteomes" id="UP001601948">
    <property type="component" value="Unassembled WGS sequence"/>
</dbReference>
<dbReference type="SUPFAM" id="SSF47473">
    <property type="entry name" value="EF-hand"/>
    <property type="match status" value="1"/>
</dbReference>
<dbReference type="PROSITE" id="PS50222">
    <property type="entry name" value="EF_HAND_2"/>
    <property type="match status" value="2"/>
</dbReference>
<dbReference type="InterPro" id="IPR005152">
    <property type="entry name" value="Lipase_secreted"/>
</dbReference>
<accession>A0ABW6QT32</accession>
<organism evidence="2 3">
    <name type="scientific">Nocardia suismassiliense</name>
    <dbReference type="NCBI Taxonomy" id="2077092"/>
    <lineage>
        <taxon>Bacteria</taxon>
        <taxon>Bacillati</taxon>
        <taxon>Actinomycetota</taxon>
        <taxon>Actinomycetes</taxon>
        <taxon>Mycobacteriales</taxon>
        <taxon>Nocardiaceae</taxon>
        <taxon>Nocardia</taxon>
    </lineage>
</organism>
<name>A0ABW6QT32_9NOCA</name>
<feature type="domain" description="EF-hand" evidence="1">
    <location>
        <begin position="486"/>
        <end position="521"/>
    </location>
</feature>
<feature type="domain" description="EF-hand" evidence="1">
    <location>
        <begin position="411"/>
        <end position="446"/>
    </location>
</feature>
<dbReference type="EMBL" id="JBIAPI010000003">
    <property type="protein sequence ID" value="MFF3224188.1"/>
    <property type="molecule type" value="Genomic_DNA"/>
</dbReference>
<dbReference type="InterPro" id="IPR029058">
    <property type="entry name" value="AB_hydrolase_fold"/>
</dbReference>
<dbReference type="Pfam" id="PF13202">
    <property type="entry name" value="EF-hand_5"/>
    <property type="match status" value="2"/>
</dbReference>
<evidence type="ECO:0000313" key="2">
    <source>
        <dbReference type="EMBL" id="MFF3224188.1"/>
    </source>
</evidence>
<dbReference type="Gene3D" id="1.10.238.10">
    <property type="entry name" value="EF-hand"/>
    <property type="match status" value="1"/>
</dbReference>
<dbReference type="PANTHER" id="PTHR34853">
    <property type="match status" value="1"/>
</dbReference>
<dbReference type="Gene3D" id="3.40.50.1820">
    <property type="entry name" value="alpha/beta hydrolase"/>
    <property type="match status" value="2"/>
</dbReference>
<reference evidence="2 3" key="1">
    <citation type="submission" date="2024-10" db="EMBL/GenBank/DDBJ databases">
        <title>The Natural Products Discovery Center: Release of the First 8490 Sequenced Strains for Exploring Actinobacteria Biosynthetic Diversity.</title>
        <authorList>
            <person name="Kalkreuter E."/>
            <person name="Kautsar S.A."/>
            <person name="Yang D."/>
            <person name="Bader C.D."/>
            <person name="Teijaro C.N."/>
            <person name="Fluegel L."/>
            <person name="Davis C.M."/>
            <person name="Simpson J.R."/>
            <person name="Lauterbach L."/>
            <person name="Steele A.D."/>
            <person name="Gui C."/>
            <person name="Meng S."/>
            <person name="Li G."/>
            <person name="Viehrig K."/>
            <person name="Ye F."/>
            <person name="Su P."/>
            <person name="Kiefer A.F."/>
            <person name="Nichols A."/>
            <person name="Cepeda A.J."/>
            <person name="Yan W."/>
            <person name="Fan B."/>
            <person name="Jiang Y."/>
            <person name="Adhikari A."/>
            <person name="Zheng C.-J."/>
            <person name="Schuster L."/>
            <person name="Cowan T.M."/>
            <person name="Smanski M.J."/>
            <person name="Chevrette M.G."/>
            <person name="De Carvalho L.P.S."/>
            <person name="Shen B."/>
        </authorList>
    </citation>
    <scope>NUCLEOTIDE SEQUENCE [LARGE SCALE GENOMIC DNA]</scope>
    <source>
        <strain evidence="2 3">NPDC003040</strain>
    </source>
</reference>
<evidence type="ECO:0000313" key="3">
    <source>
        <dbReference type="Proteomes" id="UP001601948"/>
    </source>
</evidence>
<dbReference type="PROSITE" id="PS00018">
    <property type="entry name" value="EF_HAND_1"/>
    <property type="match status" value="2"/>
</dbReference>
<dbReference type="SMART" id="SM00054">
    <property type="entry name" value="EFh"/>
    <property type="match status" value="3"/>
</dbReference>
<dbReference type="Pfam" id="PF03583">
    <property type="entry name" value="LIP"/>
    <property type="match status" value="1"/>
</dbReference>
<comment type="caution">
    <text evidence="2">The sequence shown here is derived from an EMBL/GenBank/DDBJ whole genome shotgun (WGS) entry which is preliminary data.</text>
</comment>
<sequence>MISTEDLLQDNAFHRAGTLVRSEELPTSFWPGHAGMGYRVWYQGIGYDGSGRIVSGSVFVPAGNPLGDGWPVVSYAHGTTGLSDRTAPSVIGLSRPESRHVATWLEAGYAVTVTDYEGLASPGPHPYFNGEAAADDVVDIVRAAHQLGHPLSRRWIVVGFSQGGHAALFTGLMATKYAPELDFRGTVALAPPVEVPMIVGMQTADDSASVTLFLPYLLAGLRTTHGLATQEFMTGLGQRLIELAEYAPVRDIHYAVAVLTNQDIGTTGLNRHPGVEEMLNACRVPAARFDRPVMLAAGTADAVLPMAAVVQFAAEIRRAGTDIHLETCAGADHTSMLSAVPEILEWVDERMSATASASAFEPSNTRSGFGLLDITGDGCLAADDYEAFGLRLVQAYGEAPGSPRAAAVRAGYRALWRAMAIRADVNGDGRITADEFCAWRRTHRDNDAFDRDITPLAQSVIDLADADRNGVLDREELVGLLIGCEHTPAEASILFDRLDTDDSGTVTTAELIAAIRQFCLDPTPDKPGAWLFGRFR</sequence>
<dbReference type="InterPro" id="IPR018247">
    <property type="entry name" value="EF_Hand_1_Ca_BS"/>
</dbReference>